<dbReference type="InterPro" id="IPR029149">
    <property type="entry name" value="Creatin/AminoP/Spt16_N"/>
</dbReference>
<dbReference type="PANTHER" id="PTHR46112">
    <property type="entry name" value="AMINOPEPTIDASE"/>
    <property type="match status" value="1"/>
</dbReference>
<proteinExistence type="predicted"/>
<dbReference type="Proteomes" id="UP001595989">
    <property type="component" value="Unassembled WGS sequence"/>
</dbReference>
<dbReference type="InterPro" id="IPR000587">
    <property type="entry name" value="Creatinase_N"/>
</dbReference>
<evidence type="ECO:0000259" key="1">
    <source>
        <dbReference type="Pfam" id="PF00557"/>
    </source>
</evidence>
<evidence type="ECO:0000313" key="3">
    <source>
        <dbReference type="EMBL" id="MFC4557725.1"/>
    </source>
</evidence>
<dbReference type="SUPFAM" id="SSF53092">
    <property type="entry name" value="Creatinase/prolidase N-terminal domain"/>
    <property type="match status" value="1"/>
</dbReference>
<comment type="caution">
    <text evidence="3">The sequence shown here is derived from an EMBL/GenBank/DDBJ whole genome shotgun (WGS) entry which is preliminary data.</text>
</comment>
<feature type="domain" description="Peptidase M24" evidence="1">
    <location>
        <begin position="152"/>
        <end position="360"/>
    </location>
</feature>
<dbReference type="Gene3D" id="3.90.230.10">
    <property type="entry name" value="Creatinase/methionine aminopeptidase superfamily"/>
    <property type="match status" value="1"/>
</dbReference>
<sequence length="378" mass="42366">METNKRIFKLRKWMKENDVDSIVVTDPANQFYLSGFKALIYSRPILLIIDCNETSFIIPKLEERHARTNAEVDNLYVYYEHPDADNENKTPTELLNHHLAKRHNQGAKIALELAYAPSRLVEAVKDIGYSLADVSESIMEMRYIKDAQEIHIMKEAGNLVGVAVSESMASAAPGVTELEIDAKGNTALFTTAANQFPDATIDLTVMTPSGPTRSVMPHVFSNTRRLQEGDVVIHTRQVGLNGYRAELERTFIVGKCSEIQKKAFEAVVKAQETALNMVKPGITAKEIDLAARKVLKEYGFEKYAIHRVGHAIGISPHEHPYLRFDNSLRLEEGMAFCIEPGIYIPYVGGFRHSDTVIVTADGFQLITDYPRDLVNLTI</sequence>
<dbReference type="Pfam" id="PF01321">
    <property type="entry name" value="Creatinase_N"/>
    <property type="match status" value="1"/>
</dbReference>
<feature type="domain" description="Creatinase N-terminal" evidence="2">
    <location>
        <begin position="6"/>
        <end position="144"/>
    </location>
</feature>
<organism evidence="3 4">
    <name type="scientific">Virgibacillus kekensis</name>
    <dbReference type="NCBI Taxonomy" id="202261"/>
    <lineage>
        <taxon>Bacteria</taxon>
        <taxon>Bacillati</taxon>
        <taxon>Bacillota</taxon>
        <taxon>Bacilli</taxon>
        <taxon>Bacillales</taxon>
        <taxon>Bacillaceae</taxon>
        <taxon>Virgibacillus</taxon>
    </lineage>
</organism>
<evidence type="ECO:0000259" key="2">
    <source>
        <dbReference type="Pfam" id="PF01321"/>
    </source>
</evidence>
<accession>A0ABV9DG00</accession>
<dbReference type="RefSeq" id="WP_390293725.1">
    <property type="nucleotide sequence ID" value="NZ_JBHSFU010000004.1"/>
</dbReference>
<reference evidence="4" key="1">
    <citation type="journal article" date="2019" name="Int. J. Syst. Evol. Microbiol.">
        <title>The Global Catalogue of Microorganisms (GCM) 10K type strain sequencing project: providing services to taxonomists for standard genome sequencing and annotation.</title>
        <authorList>
            <consortium name="The Broad Institute Genomics Platform"/>
            <consortium name="The Broad Institute Genome Sequencing Center for Infectious Disease"/>
            <person name="Wu L."/>
            <person name="Ma J."/>
        </authorList>
    </citation>
    <scope>NUCLEOTIDE SEQUENCE [LARGE SCALE GENOMIC DNA]</scope>
    <source>
        <strain evidence="4">CGMCC 4.7426</strain>
    </source>
</reference>
<protein>
    <submittedName>
        <fullName evidence="3">M24 family metallopeptidase</fullName>
    </submittedName>
</protein>
<dbReference type="CDD" id="cd01066">
    <property type="entry name" value="APP_MetAP"/>
    <property type="match status" value="1"/>
</dbReference>
<dbReference type="SUPFAM" id="SSF55920">
    <property type="entry name" value="Creatinase/aminopeptidase"/>
    <property type="match status" value="1"/>
</dbReference>
<dbReference type="Pfam" id="PF00557">
    <property type="entry name" value="Peptidase_M24"/>
    <property type="match status" value="1"/>
</dbReference>
<dbReference type="InterPro" id="IPR000994">
    <property type="entry name" value="Pept_M24"/>
</dbReference>
<keyword evidence="4" id="KW-1185">Reference proteome</keyword>
<gene>
    <name evidence="3" type="ORF">ACFO3D_05815</name>
</gene>
<evidence type="ECO:0000313" key="4">
    <source>
        <dbReference type="Proteomes" id="UP001595989"/>
    </source>
</evidence>
<dbReference type="PANTHER" id="PTHR46112:SF2">
    <property type="entry name" value="XAA-PRO AMINOPEPTIDASE P-RELATED"/>
    <property type="match status" value="1"/>
</dbReference>
<dbReference type="Gene3D" id="3.40.350.10">
    <property type="entry name" value="Creatinase/prolidase N-terminal domain"/>
    <property type="match status" value="1"/>
</dbReference>
<dbReference type="InterPro" id="IPR036005">
    <property type="entry name" value="Creatinase/aminopeptidase-like"/>
</dbReference>
<dbReference type="EMBL" id="JBHSFU010000004">
    <property type="protein sequence ID" value="MFC4557725.1"/>
    <property type="molecule type" value="Genomic_DNA"/>
</dbReference>
<dbReference type="InterPro" id="IPR050659">
    <property type="entry name" value="Peptidase_M24B"/>
</dbReference>
<name>A0ABV9DG00_9BACI</name>